<evidence type="ECO:0000313" key="1">
    <source>
        <dbReference type="EMBL" id="KAK3060416.1"/>
    </source>
</evidence>
<gene>
    <name evidence="1" type="ORF">LTS18_008588</name>
</gene>
<accession>A0ACC3D1J1</accession>
<dbReference type="Proteomes" id="UP001186974">
    <property type="component" value="Unassembled WGS sequence"/>
</dbReference>
<evidence type="ECO:0000313" key="2">
    <source>
        <dbReference type="Proteomes" id="UP001186974"/>
    </source>
</evidence>
<dbReference type="EMBL" id="JAWDJW010008588">
    <property type="protein sequence ID" value="KAK3060416.1"/>
    <property type="molecule type" value="Genomic_DNA"/>
</dbReference>
<organism evidence="1 2">
    <name type="scientific">Coniosporium uncinatum</name>
    <dbReference type="NCBI Taxonomy" id="93489"/>
    <lineage>
        <taxon>Eukaryota</taxon>
        <taxon>Fungi</taxon>
        <taxon>Dikarya</taxon>
        <taxon>Ascomycota</taxon>
        <taxon>Pezizomycotina</taxon>
        <taxon>Dothideomycetes</taxon>
        <taxon>Dothideomycetes incertae sedis</taxon>
        <taxon>Coniosporium</taxon>
    </lineage>
</organism>
<keyword evidence="2" id="KW-1185">Reference proteome</keyword>
<protein>
    <submittedName>
        <fullName evidence="1">Uncharacterized protein</fullName>
    </submittedName>
</protein>
<comment type="caution">
    <text evidence="1">The sequence shown here is derived from an EMBL/GenBank/DDBJ whole genome shotgun (WGS) entry which is preliminary data.</text>
</comment>
<sequence length="159" mass="16690">MPIKLKLNTGNASAASPAPASEVAQTPGSSKLKLNFGGGSRKSSVASAAPTEAQDPAEQQAPKPKRKYNRKKKLGDDADDSAAPAAAPSNPKKRALEDSDSLPAKRQSLDTGLKLNLKLAQKVPPLAPTKLKLKAAALRTSSVTTPRLRVKHVGHIPHR</sequence>
<name>A0ACC3D1J1_9PEZI</name>
<proteinExistence type="predicted"/>
<reference evidence="1" key="1">
    <citation type="submission" date="2024-09" db="EMBL/GenBank/DDBJ databases">
        <title>Black Yeasts Isolated from many extreme environments.</title>
        <authorList>
            <person name="Coleine C."/>
            <person name="Stajich J.E."/>
            <person name="Selbmann L."/>
        </authorList>
    </citation>
    <scope>NUCLEOTIDE SEQUENCE</scope>
    <source>
        <strain evidence="1">CCFEE 5737</strain>
    </source>
</reference>
<feature type="non-terminal residue" evidence="1">
    <location>
        <position position="159"/>
    </location>
</feature>